<proteinExistence type="predicted"/>
<evidence type="ECO:0000313" key="2">
    <source>
        <dbReference type="Proteomes" id="UP000558997"/>
    </source>
</evidence>
<dbReference type="EMBL" id="JACHNF010000002">
    <property type="protein sequence ID" value="MBB5983971.1"/>
    <property type="molecule type" value="Genomic_DNA"/>
</dbReference>
<dbReference type="Proteomes" id="UP000558997">
    <property type="component" value="Unassembled WGS sequence"/>
</dbReference>
<dbReference type="AlphaFoldDB" id="A0A841E185"/>
<dbReference type="RefSeq" id="WP_184844975.1">
    <property type="nucleotide sequence ID" value="NZ_BAAAVN010000031.1"/>
</dbReference>
<keyword evidence="2" id="KW-1185">Reference proteome</keyword>
<sequence length="113" mass="12518">MTTTEYTEPDTDALTREAMVKAATISDEYQQAAADLAKLTATIESLANRTVTDPEDYEPARPRVLRGQAAEYQHDEALRALDRIALYLHARAGAWDAEANKYEAETDQTGAQQ</sequence>
<name>A0A841E185_9ACTN</name>
<gene>
    <name evidence="1" type="ORF">HDA44_007386</name>
</gene>
<evidence type="ECO:0000313" key="1">
    <source>
        <dbReference type="EMBL" id="MBB5983971.1"/>
    </source>
</evidence>
<organism evidence="1 2">
    <name type="scientific">Kribbella solani</name>
    <dbReference type="NCBI Taxonomy" id="236067"/>
    <lineage>
        <taxon>Bacteria</taxon>
        <taxon>Bacillati</taxon>
        <taxon>Actinomycetota</taxon>
        <taxon>Actinomycetes</taxon>
        <taxon>Propionibacteriales</taxon>
        <taxon>Kribbellaceae</taxon>
        <taxon>Kribbella</taxon>
    </lineage>
</organism>
<accession>A0A841E185</accession>
<comment type="caution">
    <text evidence="1">The sequence shown here is derived from an EMBL/GenBank/DDBJ whole genome shotgun (WGS) entry which is preliminary data.</text>
</comment>
<protein>
    <submittedName>
        <fullName evidence="1">Uncharacterized protein</fullName>
    </submittedName>
</protein>
<reference evidence="1 2" key="1">
    <citation type="submission" date="2020-08" db="EMBL/GenBank/DDBJ databases">
        <title>Sequencing the genomes of 1000 actinobacteria strains.</title>
        <authorList>
            <person name="Klenk H.-P."/>
        </authorList>
    </citation>
    <scope>NUCLEOTIDE SEQUENCE [LARGE SCALE GENOMIC DNA]</scope>
    <source>
        <strain evidence="1 2">DSM 17294</strain>
    </source>
</reference>